<comment type="pathway">
    <text evidence="2">Glycolipid biosynthesis; glycosylphosphatidylinositol-anchor biosynthesis.</text>
</comment>
<keyword evidence="13" id="KW-1185">Reference proteome</keyword>
<name>A0AAN9U077_9HEMI</name>
<evidence type="ECO:0000256" key="6">
    <source>
        <dbReference type="ARBA" id="ARBA00022692"/>
    </source>
</evidence>
<keyword evidence="4 11" id="KW-0328">Glycosyltransferase</keyword>
<keyword evidence="5" id="KW-0808">Transferase</keyword>
<comment type="subcellular location">
    <subcellularLocation>
        <location evidence="1 11">Endoplasmic reticulum membrane</location>
        <topology evidence="1 11">Multi-pass membrane protein</topology>
    </subcellularLocation>
</comment>
<dbReference type="PANTHER" id="PTHR22760:SF3">
    <property type="entry name" value="GPI MANNOSYLTRANSFERASE 4"/>
    <property type="match status" value="1"/>
</dbReference>
<feature type="transmembrane region" description="Helical" evidence="11">
    <location>
        <begin position="268"/>
        <end position="289"/>
    </location>
</feature>
<evidence type="ECO:0000313" key="13">
    <source>
        <dbReference type="Proteomes" id="UP001367676"/>
    </source>
</evidence>
<dbReference type="Proteomes" id="UP001367676">
    <property type="component" value="Unassembled WGS sequence"/>
</dbReference>
<proteinExistence type="inferred from homology"/>
<evidence type="ECO:0000256" key="3">
    <source>
        <dbReference type="ARBA" id="ARBA00022502"/>
    </source>
</evidence>
<evidence type="ECO:0000256" key="7">
    <source>
        <dbReference type="ARBA" id="ARBA00022824"/>
    </source>
</evidence>
<evidence type="ECO:0000256" key="4">
    <source>
        <dbReference type="ARBA" id="ARBA00022676"/>
    </source>
</evidence>
<evidence type="ECO:0000256" key="11">
    <source>
        <dbReference type="RuleBase" id="RU363075"/>
    </source>
</evidence>
<feature type="transmembrane region" description="Helical" evidence="11">
    <location>
        <begin position="407"/>
        <end position="426"/>
    </location>
</feature>
<keyword evidence="8 11" id="KW-1133">Transmembrane helix</keyword>
<organism evidence="12 13">
    <name type="scientific">Parthenolecanium corni</name>
    <dbReference type="NCBI Taxonomy" id="536013"/>
    <lineage>
        <taxon>Eukaryota</taxon>
        <taxon>Metazoa</taxon>
        <taxon>Ecdysozoa</taxon>
        <taxon>Arthropoda</taxon>
        <taxon>Hexapoda</taxon>
        <taxon>Insecta</taxon>
        <taxon>Pterygota</taxon>
        <taxon>Neoptera</taxon>
        <taxon>Paraneoptera</taxon>
        <taxon>Hemiptera</taxon>
        <taxon>Sternorrhyncha</taxon>
        <taxon>Coccoidea</taxon>
        <taxon>Coccidae</taxon>
        <taxon>Parthenolecanium</taxon>
    </lineage>
</organism>
<dbReference type="PANTHER" id="PTHR22760">
    <property type="entry name" value="GLYCOSYLTRANSFERASE"/>
    <property type="match status" value="1"/>
</dbReference>
<dbReference type="EMBL" id="JBBCAQ010000007">
    <property type="protein sequence ID" value="KAK7602684.1"/>
    <property type="molecule type" value="Genomic_DNA"/>
</dbReference>
<evidence type="ECO:0000256" key="1">
    <source>
        <dbReference type="ARBA" id="ARBA00004477"/>
    </source>
</evidence>
<evidence type="ECO:0000256" key="2">
    <source>
        <dbReference type="ARBA" id="ARBA00004687"/>
    </source>
</evidence>
<dbReference type="AlphaFoldDB" id="A0AAN9U077"/>
<feature type="transmembrane region" description="Helical" evidence="11">
    <location>
        <begin position="6"/>
        <end position="29"/>
    </location>
</feature>
<keyword evidence="6 11" id="KW-0812">Transmembrane</keyword>
<keyword evidence="3" id="KW-0337">GPI-anchor biosynthesis</keyword>
<gene>
    <name evidence="12" type="ORF">V9T40_006658</name>
</gene>
<dbReference type="InterPro" id="IPR005599">
    <property type="entry name" value="GPI_mannosylTrfase"/>
</dbReference>
<dbReference type="Pfam" id="PF03901">
    <property type="entry name" value="Glyco_transf_22"/>
    <property type="match status" value="1"/>
</dbReference>
<feature type="transmembrane region" description="Helical" evidence="11">
    <location>
        <begin position="346"/>
        <end position="369"/>
    </location>
</feature>
<accession>A0AAN9U077</accession>
<protein>
    <recommendedName>
        <fullName evidence="11">Mannosyltransferase</fullName>
        <ecNumber evidence="11">2.4.1.-</ecNumber>
    </recommendedName>
</protein>
<feature type="transmembrane region" description="Helical" evidence="11">
    <location>
        <begin position="103"/>
        <end position="127"/>
    </location>
</feature>
<evidence type="ECO:0000256" key="5">
    <source>
        <dbReference type="ARBA" id="ARBA00022679"/>
    </source>
</evidence>
<comment type="similarity">
    <text evidence="10">Belongs to the glycosyltransferase 22 family. PIGZ subfamily.</text>
</comment>
<keyword evidence="9 11" id="KW-0472">Membrane</keyword>
<evidence type="ECO:0000256" key="10">
    <source>
        <dbReference type="ARBA" id="ARBA00038466"/>
    </source>
</evidence>
<dbReference type="GO" id="GO:0000026">
    <property type="term" value="F:alpha-1,2-mannosyltransferase activity"/>
    <property type="evidence" value="ECO:0007669"/>
    <property type="project" value="TreeGrafter"/>
</dbReference>
<comment type="caution">
    <text evidence="12">The sequence shown here is derived from an EMBL/GenBank/DDBJ whole genome shotgun (WGS) entry which is preliminary data.</text>
</comment>
<keyword evidence="7 11" id="KW-0256">Endoplasmic reticulum</keyword>
<dbReference type="GO" id="GO:0005789">
    <property type="term" value="C:endoplasmic reticulum membrane"/>
    <property type="evidence" value="ECO:0007669"/>
    <property type="project" value="UniProtKB-SubCell"/>
</dbReference>
<dbReference type="EC" id="2.4.1.-" evidence="11"/>
<sequence length="656" mass="74835">MDVKKATNKGFCSVVTFTYLALALLRILVMFPQTGYIHPDEYFQSIEIVTGDIFKTERATVWEFDDRLPIRNIAIPYVLYGIPCILLRLILSVISFQGTVSPFILLVFPRFIMCLLSFCVDLSLISICQKCVTNIKRRLLLLATSYVMLVYGCRTFSNTIEMILFSALLRAVVVNVVDAEEAYPREMKLKASLEVTEHPRQKILILRQLKQLTHRDYSGSLEIALLTTVGVFNRPTFLAYAVGPILFWLYRGPPLKKISCIMLHLRCIYLLSVAVPASILLVCVDTIYYEGENVFSLLYENGLAACLNRVDSCLIITPLNFMQYNLNSDNLAKHGIHPRYLHIGNLILLFNVLAIACPKIIFSILVNLIQKRHLDTSKFNIINNLMVTSLLTPMIVLSIFPHQEPRFLIPLTLPVIFLSGLSMLNVKTDERGKSIVQWKKILLTTWLGLNAICVILFGFLHQGGLVPALNHLTGVRNELQQRDVRVHVLSSHTYTIPKTFLTNFVTNDHNKKFKPRSQVIIYNTQSSSFDASMQQLLTISAFVDRTAPHDDLMYFMFPSSLTQNFTEHETLKRMNLKYSLQRHFCMHLSMEALPNLNQSSLMNLDFINSIGLNVVLLKSVKYPQPFDIADGYFSGADEPSVDQFFNQTRCSFLKIW</sequence>
<evidence type="ECO:0000256" key="9">
    <source>
        <dbReference type="ARBA" id="ARBA00023136"/>
    </source>
</evidence>
<feature type="transmembrane region" description="Helical" evidence="11">
    <location>
        <begin position="381"/>
        <end position="401"/>
    </location>
</feature>
<evidence type="ECO:0000313" key="12">
    <source>
        <dbReference type="EMBL" id="KAK7602684.1"/>
    </source>
</evidence>
<reference evidence="12 13" key="1">
    <citation type="submission" date="2024-03" db="EMBL/GenBank/DDBJ databases">
        <title>Adaptation during the transition from Ophiocordyceps entomopathogen to insect associate is accompanied by gene loss and intensified selection.</title>
        <authorList>
            <person name="Ward C.M."/>
            <person name="Onetto C.A."/>
            <person name="Borneman A.R."/>
        </authorList>
    </citation>
    <scope>NUCLEOTIDE SEQUENCE [LARGE SCALE GENOMIC DNA]</scope>
    <source>
        <strain evidence="12">AWRI1</strain>
        <tissue evidence="12">Single Adult Female</tissue>
    </source>
</reference>
<feature type="transmembrane region" description="Helical" evidence="11">
    <location>
        <begin position="77"/>
        <end position="97"/>
    </location>
</feature>
<feature type="transmembrane region" description="Helical" evidence="11">
    <location>
        <begin position="438"/>
        <end position="460"/>
    </location>
</feature>
<evidence type="ECO:0000256" key="8">
    <source>
        <dbReference type="ARBA" id="ARBA00022989"/>
    </source>
</evidence>
<dbReference type="GO" id="GO:0006506">
    <property type="term" value="P:GPI anchor biosynthetic process"/>
    <property type="evidence" value="ECO:0007669"/>
    <property type="project" value="UniProtKB-KW"/>
</dbReference>